<dbReference type="InterPro" id="IPR011078">
    <property type="entry name" value="PyrdxlP_homeostasis"/>
</dbReference>
<protein>
    <recommendedName>
        <fullName evidence="2">Pyridoxal phosphate homeostasis protein</fullName>
        <shortName evidence="2">PLP homeostasis protein</shortName>
    </recommendedName>
</protein>
<dbReference type="SUPFAM" id="SSF51419">
    <property type="entry name" value="PLP-binding barrel"/>
    <property type="match status" value="1"/>
</dbReference>
<dbReference type="GO" id="GO:0030170">
    <property type="term" value="F:pyridoxal phosphate binding"/>
    <property type="evidence" value="ECO:0007669"/>
    <property type="project" value="UniProtKB-UniRule"/>
</dbReference>
<dbReference type="HAMAP" id="MF_02087">
    <property type="entry name" value="PLP_homeostasis"/>
    <property type="match status" value="1"/>
</dbReference>
<dbReference type="Pfam" id="PF01168">
    <property type="entry name" value="Ala_racemase_N"/>
    <property type="match status" value="1"/>
</dbReference>
<dbReference type="NCBIfam" id="TIGR00044">
    <property type="entry name" value="YggS family pyridoxal phosphate-dependent enzyme"/>
    <property type="match status" value="1"/>
</dbReference>
<comment type="caution">
    <text evidence="7">The sequence shown here is derived from an EMBL/GenBank/DDBJ whole genome shotgun (WGS) entry which is preliminary data.</text>
</comment>
<proteinExistence type="inferred from homology"/>
<comment type="function">
    <text evidence="2">Pyridoxal 5'-phosphate (PLP)-binding protein, which is involved in PLP homeostasis.</text>
</comment>
<comment type="cofactor">
    <cofactor evidence="3">
        <name>pyridoxal 5'-phosphate</name>
        <dbReference type="ChEBI" id="CHEBI:597326"/>
    </cofactor>
</comment>
<keyword evidence="5" id="KW-0175">Coiled coil</keyword>
<evidence type="ECO:0000256" key="3">
    <source>
        <dbReference type="PIRSR" id="PIRSR004848-1"/>
    </source>
</evidence>
<evidence type="ECO:0000256" key="1">
    <source>
        <dbReference type="ARBA" id="ARBA00022898"/>
    </source>
</evidence>
<evidence type="ECO:0000256" key="2">
    <source>
        <dbReference type="HAMAP-Rule" id="MF_02087"/>
    </source>
</evidence>
<dbReference type="EMBL" id="QWLM01000005">
    <property type="protein sequence ID" value="RHW46446.1"/>
    <property type="molecule type" value="Genomic_DNA"/>
</dbReference>
<organism evidence="7 8">
    <name type="scientific">Dermacoccus abyssi</name>
    <dbReference type="NCBI Taxonomy" id="322596"/>
    <lineage>
        <taxon>Bacteria</taxon>
        <taxon>Bacillati</taxon>
        <taxon>Actinomycetota</taxon>
        <taxon>Actinomycetes</taxon>
        <taxon>Micrococcales</taxon>
        <taxon>Dermacoccaceae</taxon>
        <taxon>Dermacoccus</taxon>
    </lineage>
</organism>
<accession>A0A417Z753</accession>
<evidence type="ECO:0000259" key="6">
    <source>
        <dbReference type="Pfam" id="PF01168"/>
    </source>
</evidence>
<name>A0A417Z753_9MICO</name>
<evidence type="ECO:0000256" key="4">
    <source>
        <dbReference type="RuleBase" id="RU004514"/>
    </source>
</evidence>
<evidence type="ECO:0000256" key="5">
    <source>
        <dbReference type="SAM" id="Coils"/>
    </source>
</evidence>
<dbReference type="AlphaFoldDB" id="A0A417Z753"/>
<dbReference type="PANTHER" id="PTHR10146">
    <property type="entry name" value="PROLINE SYNTHETASE CO-TRANSCRIBED BACTERIAL HOMOLOG PROTEIN"/>
    <property type="match status" value="1"/>
</dbReference>
<dbReference type="Gene3D" id="3.20.20.10">
    <property type="entry name" value="Alanine racemase"/>
    <property type="match status" value="1"/>
</dbReference>
<comment type="similarity">
    <text evidence="2 4">Belongs to the pyridoxal phosphate-binding protein YggS/PROSC family.</text>
</comment>
<dbReference type="PIRSF" id="PIRSF004848">
    <property type="entry name" value="YBL036c_PLPDEIII"/>
    <property type="match status" value="1"/>
</dbReference>
<reference evidence="7 8" key="1">
    <citation type="submission" date="2018-08" db="EMBL/GenBank/DDBJ databases">
        <title>Whole genome sequence analysis of Dermacoccus abyssi bacteria isolated from Deep Mariana trench Micromonospora spp reveals genes involved in the environmental adaptation and production of secondary metabolites.</title>
        <authorList>
            <person name="Abdel-Mageed W.M."/>
            <person name="Lehri B."/>
            <person name="Nouioui I."/>
            <person name="Goodfellow I."/>
            <person name="Jaspars M."/>
            <person name="Karlyshev A."/>
        </authorList>
    </citation>
    <scope>NUCLEOTIDE SEQUENCE [LARGE SCALE GENOMIC DNA]</scope>
    <source>
        <strain evidence="7 8">MT1.1</strain>
    </source>
</reference>
<dbReference type="PANTHER" id="PTHR10146:SF14">
    <property type="entry name" value="PYRIDOXAL PHOSPHATE HOMEOSTASIS PROTEIN"/>
    <property type="match status" value="1"/>
</dbReference>
<dbReference type="InterPro" id="IPR029066">
    <property type="entry name" value="PLP-binding_barrel"/>
</dbReference>
<dbReference type="Proteomes" id="UP000285376">
    <property type="component" value="Unassembled WGS sequence"/>
</dbReference>
<dbReference type="InterPro" id="IPR001608">
    <property type="entry name" value="Ala_racemase_N"/>
</dbReference>
<gene>
    <name evidence="7" type="ORF">D1832_06385</name>
</gene>
<feature type="modified residue" description="N6-(pyridoxal phosphate)lysine" evidence="2 3">
    <location>
        <position position="47"/>
    </location>
</feature>
<dbReference type="CDD" id="cd00635">
    <property type="entry name" value="PLPDE_III_YBL036c_like"/>
    <property type="match status" value="1"/>
</dbReference>
<sequence length="245" mass="26143">MGGGVIEVDDERRAELATRLEQVRERITSATRDAGRDEEPTLVVVTKFFPVSDLVALAELGVTDVGESREQELHEKVDSLREERPDLLKAPTRHFIGQLQSKKAKRVASLVDVVQSLDRPKLVPLLGAAGAERDTPLEVLLQVDLEENSQGRGGVAPAELAALADEVAQASGLTLSGLMAVAPRGEEPERAFERLAALRESFLADHPAARVLSAGMSGDLEAAVKIGATHLRVGSAILGSRPAAR</sequence>
<feature type="domain" description="Alanine racemase N-terminal" evidence="6">
    <location>
        <begin position="56"/>
        <end position="242"/>
    </location>
</feature>
<evidence type="ECO:0000313" key="8">
    <source>
        <dbReference type="Proteomes" id="UP000285376"/>
    </source>
</evidence>
<evidence type="ECO:0000313" key="7">
    <source>
        <dbReference type="EMBL" id="RHW46446.1"/>
    </source>
</evidence>
<keyword evidence="1 2" id="KW-0663">Pyridoxal phosphate</keyword>
<feature type="coiled-coil region" evidence="5">
    <location>
        <begin position="6"/>
        <end position="33"/>
    </location>
</feature>